<evidence type="ECO:0000256" key="1">
    <source>
        <dbReference type="ARBA" id="ARBA00010928"/>
    </source>
</evidence>
<dbReference type="InterPro" id="IPR004104">
    <property type="entry name" value="Gfo/Idh/MocA-like_OxRdtase_C"/>
</dbReference>
<dbReference type="Pfam" id="PF02894">
    <property type="entry name" value="GFO_IDH_MocA_C"/>
    <property type="match status" value="1"/>
</dbReference>
<protein>
    <submittedName>
        <fullName evidence="4">Gfo/Idh/MocA family oxidoreductase</fullName>
    </submittedName>
</protein>
<dbReference type="PANTHER" id="PTHR43377">
    <property type="entry name" value="BILIVERDIN REDUCTASE A"/>
    <property type="match status" value="1"/>
</dbReference>
<dbReference type="Gene3D" id="3.30.360.10">
    <property type="entry name" value="Dihydrodipicolinate Reductase, domain 2"/>
    <property type="match status" value="1"/>
</dbReference>
<dbReference type="RefSeq" id="WP_138195107.1">
    <property type="nucleotide sequence ID" value="NZ_VCIW01000009.1"/>
</dbReference>
<dbReference type="InterPro" id="IPR036291">
    <property type="entry name" value="NAD(P)-bd_dom_sf"/>
</dbReference>
<evidence type="ECO:0000259" key="2">
    <source>
        <dbReference type="Pfam" id="PF01408"/>
    </source>
</evidence>
<dbReference type="PANTHER" id="PTHR43377:SF2">
    <property type="entry name" value="BINDING ROSSMANN FOLD OXIDOREDUCTASE, PUTATIVE (AFU_ORTHOLOGUE AFUA_4G00560)-RELATED"/>
    <property type="match status" value="1"/>
</dbReference>
<evidence type="ECO:0000259" key="3">
    <source>
        <dbReference type="Pfam" id="PF02894"/>
    </source>
</evidence>
<organism evidence="4 5">
    <name type="scientific">Paenibacillus antri</name>
    <dbReference type="NCBI Taxonomy" id="2582848"/>
    <lineage>
        <taxon>Bacteria</taxon>
        <taxon>Bacillati</taxon>
        <taxon>Bacillota</taxon>
        <taxon>Bacilli</taxon>
        <taxon>Bacillales</taxon>
        <taxon>Paenibacillaceae</taxon>
        <taxon>Paenibacillus</taxon>
    </lineage>
</organism>
<accession>A0A5R9GIV2</accession>
<dbReference type="SUPFAM" id="SSF51735">
    <property type="entry name" value="NAD(P)-binding Rossmann-fold domains"/>
    <property type="match status" value="1"/>
</dbReference>
<dbReference type="GO" id="GO:0000166">
    <property type="term" value="F:nucleotide binding"/>
    <property type="evidence" value="ECO:0007669"/>
    <property type="project" value="InterPro"/>
</dbReference>
<keyword evidence="5" id="KW-1185">Reference proteome</keyword>
<reference evidence="4 5" key="1">
    <citation type="submission" date="2019-05" db="EMBL/GenBank/DDBJ databases">
        <authorList>
            <person name="Narsing Rao M.P."/>
            <person name="Li W.J."/>
        </authorList>
    </citation>
    <scope>NUCLEOTIDE SEQUENCE [LARGE SCALE GENOMIC DNA]</scope>
    <source>
        <strain evidence="4 5">SYSU_K30003</strain>
    </source>
</reference>
<evidence type="ECO:0000313" key="4">
    <source>
        <dbReference type="EMBL" id="TLS51495.1"/>
    </source>
</evidence>
<comment type="caution">
    <text evidence="4">The sequence shown here is derived from an EMBL/GenBank/DDBJ whole genome shotgun (WGS) entry which is preliminary data.</text>
</comment>
<dbReference type="EMBL" id="VCIW01000009">
    <property type="protein sequence ID" value="TLS51495.1"/>
    <property type="molecule type" value="Genomic_DNA"/>
</dbReference>
<gene>
    <name evidence="4" type="ORF">FE782_15410</name>
</gene>
<feature type="domain" description="Gfo/Idh/MocA-like oxidoreductase C-terminal" evidence="3">
    <location>
        <begin position="139"/>
        <end position="335"/>
    </location>
</feature>
<dbReference type="InterPro" id="IPR051450">
    <property type="entry name" value="Gfo/Idh/MocA_Oxidoreductases"/>
</dbReference>
<sequence length="426" mass="47036">MSKARVALIGAGLRGQGYTEYALKHPEEMQVVAVADPNANRREKMRLDHGIDAAMCFADWRELLSRPKLADAVFVCTQDKMHYEPTMRSLEAGYHVLLEKPMSPDPVECIAMGEKAKELGLVFSICHVLRYTPFFGTIKRLIDEGRIGRLLAIQHNENVGYWHQAHSFVRGNWRNSAESSPMILAKSCHDMDILLWLAGADCVSVASAGSLSHFKAENAPEGAPERCTDGCPASETCLYYAPKVYLTEDPGWLGAAISDDPSYEARLRALQEGPYGRCVYRCDNDVVDHQAVNLEFANEVTAAFTMTAFTNDVSRTIKLMGTEGEIRASMENDDIELIRFGAGARERIPLDGAGAEGGHGGGDGGIVRDFVRLVREGGKGKGLTAAEHSVQSHLMAFAAERSRIHKEVVSLAAFRDRYHREYARRT</sequence>
<dbReference type="Gene3D" id="3.40.50.720">
    <property type="entry name" value="NAD(P)-binding Rossmann-like Domain"/>
    <property type="match status" value="1"/>
</dbReference>
<feature type="domain" description="Gfo/Idh/MocA-like oxidoreductase N-terminal" evidence="2">
    <location>
        <begin position="5"/>
        <end position="125"/>
    </location>
</feature>
<dbReference type="InterPro" id="IPR000683">
    <property type="entry name" value="Gfo/Idh/MocA-like_OxRdtase_N"/>
</dbReference>
<dbReference type="SUPFAM" id="SSF55347">
    <property type="entry name" value="Glyceraldehyde-3-phosphate dehydrogenase-like, C-terminal domain"/>
    <property type="match status" value="1"/>
</dbReference>
<dbReference type="OrthoDB" id="9781031at2"/>
<dbReference type="Pfam" id="PF01408">
    <property type="entry name" value="GFO_IDH_MocA"/>
    <property type="match status" value="1"/>
</dbReference>
<evidence type="ECO:0000313" key="5">
    <source>
        <dbReference type="Proteomes" id="UP000309676"/>
    </source>
</evidence>
<proteinExistence type="inferred from homology"/>
<dbReference type="Proteomes" id="UP000309676">
    <property type="component" value="Unassembled WGS sequence"/>
</dbReference>
<comment type="similarity">
    <text evidence="1">Belongs to the Gfo/Idh/MocA family.</text>
</comment>
<name>A0A5R9GIV2_9BACL</name>
<dbReference type="AlphaFoldDB" id="A0A5R9GIV2"/>